<dbReference type="OrthoDB" id="421075at2759"/>
<dbReference type="GO" id="GO:0055087">
    <property type="term" value="C:Ski complex"/>
    <property type="evidence" value="ECO:0007669"/>
    <property type="project" value="InterPro"/>
</dbReference>
<dbReference type="EMBL" id="CAACVS010000090">
    <property type="protein sequence ID" value="VEU36442.1"/>
    <property type="molecule type" value="Genomic_DNA"/>
</dbReference>
<proteinExistence type="predicted"/>
<feature type="repeat" description="TPR" evidence="3">
    <location>
        <begin position="897"/>
        <end position="930"/>
    </location>
</feature>
<name>A0A448Z322_9STRA</name>
<dbReference type="InterPro" id="IPR011990">
    <property type="entry name" value="TPR-like_helical_dom_sf"/>
</dbReference>
<dbReference type="InterPro" id="IPR019734">
    <property type="entry name" value="TPR_rpt"/>
</dbReference>
<evidence type="ECO:0000313" key="4">
    <source>
        <dbReference type="EMBL" id="VEU36442.1"/>
    </source>
</evidence>
<organism evidence="4 5">
    <name type="scientific">Pseudo-nitzschia multistriata</name>
    <dbReference type="NCBI Taxonomy" id="183589"/>
    <lineage>
        <taxon>Eukaryota</taxon>
        <taxon>Sar</taxon>
        <taxon>Stramenopiles</taxon>
        <taxon>Ochrophyta</taxon>
        <taxon>Bacillariophyta</taxon>
        <taxon>Bacillariophyceae</taxon>
        <taxon>Bacillariophycidae</taxon>
        <taxon>Bacillariales</taxon>
        <taxon>Bacillariaceae</taxon>
        <taxon>Pseudo-nitzschia</taxon>
    </lineage>
</organism>
<dbReference type="InterPro" id="IPR039226">
    <property type="entry name" value="Ski3/TTC37"/>
</dbReference>
<dbReference type="Gene3D" id="1.25.40.10">
    <property type="entry name" value="Tetratricopeptide repeat domain"/>
    <property type="match status" value="2"/>
</dbReference>
<evidence type="ECO:0000313" key="5">
    <source>
        <dbReference type="Proteomes" id="UP000291116"/>
    </source>
</evidence>
<dbReference type="PANTHER" id="PTHR15704:SF7">
    <property type="entry name" value="SUPERKILLER COMPLEX PROTEIN 3"/>
    <property type="match status" value="1"/>
</dbReference>
<accession>A0A448Z322</accession>
<evidence type="ECO:0000256" key="1">
    <source>
        <dbReference type="ARBA" id="ARBA00022737"/>
    </source>
</evidence>
<keyword evidence="5" id="KW-1185">Reference proteome</keyword>
<gene>
    <name evidence="4" type="ORF">PSNMU_V1.4_AUG-EV-PASAV3_0031990</name>
</gene>
<keyword evidence="1" id="KW-0677">Repeat</keyword>
<dbReference type="Proteomes" id="UP000291116">
    <property type="component" value="Unassembled WGS sequence"/>
</dbReference>
<dbReference type="PROSITE" id="PS50005">
    <property type="entry name" value="TPR"/>
    <property type="match status" value="1"/>
</dbReference>
<dbReference type="SUPFAM" id="SSF48452">
    <property type="entry name" value="TPR-like"/>
    <property type="match status" value="2"/>
</dbReference>
<dbReference type="PANTHER" id="PTHR15704">
    <property type="entry name" value="SUPERKILLER 3 PROTEIN-RELATED"/>
    <property type="match status" value="1"/>
</dbReference>
<dbReference type="SMART" id="SM00028">
    <property type="entry name" value="TPR"/>
    <property type="match status" value="5"/>
</dbReference>
<evidence type="ECO:0000256" key="3">
    <source>
        <dbReference type="PROSITE-ProRule" id="PRU00339"/>
    </source>
</evidence>
<keyword evidence="2 3" id="KW-0802">TPR repeat</keyword>
<protein>
    <submittedName>
        <fullName evidence="4">Uncharacterized protein</fullName>
    </submittedName>
</protein>
<reference evidence="4 5" key="1">
    <citation type="submission" date="2019-01" db="EMBL/GenBank/DDBJ databases">
        <authorList>
            <person name="Ferrante I. M."/>
        </authorList>
    </citation>
    <scope>NUCLEOTIDE SEQUENCE [LARGE SCALE GENOMIC DNA]</scope>
    <source>
        <strain evidence="4 5">B856</strain>
    </source>
</reference>
<dbReference type="GO" id="GO:0006401">
    <property type="term" value="P:RNA catabolic process"/>
    <property type="evidence" value="ECO:0007669"/>
    <property type="project" value="InterPro"/>
</dbReference>
<evidence type="ECO:0000256" key="2">
    <source>
        <dbReference type="ARBA" id="ARBA00022803"/>
    </source>
</evidence>
<sequence length="1621" mass="180196">MSALPPAKLKAYLSDVKERFLDDSSPPKSLGDSFFGVLKMELLLRGVLVADEKKIWSQVQSSVGKSTLVEQPASKIPKALLAGANVIAGRVVEVFYKKLTTSVLPSVARDADGSRNCDFLNDIVTNAETEGARQRAEDVQDDRWLFLLLRQTTPSSSSRPPPHSSNVICVDDYVSGLLQIALGYYTTAALIQSDTPPMWKKIWDVWVNLAKGASLPNSYNANGADDQPPHEAQIAIENLIRIALLKNNIRRASELQLRLVQSYLNPNRIVLVETSFLSSKKREKTYIPTTIAECFGDSVTKELPLNKDKVTEKLMLAEKARSTLQISRLYYEEEMRKLKGDHNSAKMSSDLMLYQVLCVETVLAEDDAKVQQEANEMYRRSTTGISLADCVEICRTSMEISSCNSSGKSGFEQATILRDMTITAWNSAAASIDSETELDFLTSLGNIQSVHLCFHWVNQSILRLKNRAEIISRKKSHYFEPWNELLEFILPILKEVECQITKFTSMLSVKDDIQQRMPVIMMWLNQSLGENSAEYNDWSRCALLKLIDVVFSLLPNVLWMLSGDESRTIPHLDQEMKLAADVLSGLMLWEERAELQRQRSEKEAPTLGSKQSQGASRKSEWQHAKVSAMCFICQGSPSDIYQITNDSISSSKKKKTGGFLSFLRCMVAWSGWFQNPWPYCTNLGDARRLVANAELDLGRDLTTLEEILLQIAKADAELLNGGFIQEANELYISVLAKLQCNECSIDKNSTLLLQAHCCNGLTRIQHADQQYTDPNDANVSYTTNSLNILENLDLPPEIPPLSIWNMRSIFSASKVHELSVTRQLIADSLIHFGRFEEAQFFLQKAVADSPSDPNAALALGAFLLRLTIYIHKERNTDKEKEAQIQLLKAAKLDPSKSNPFALLGVWYEENRDLKRALKCFAKSLTLDACNPIAGRGMMRLSRDGANRDVFDLAINRSSPLNGWAWRAVGLRKAYNDGDDALAVVAILKALRCRDIALPEKESLGLFYNTPSSVMANEKSIALAEVGMCYRRLGRMTASVRAFRASIEAAGVNSTQSTTLISCAQVEQELGLFDEAAEKFAIVIDREETHGRSVALYGHAVALFSIAERDLTDGKAGVAFARLQLAIDNCQRSSILSGCELKLLGDLYSFGALFPTDIFCDEKTQNHDLNLCVINQLEFISKGEDAFRSSLITRSDCSDTDDEGIAIKSSILCDIASNILLQCQLLSSQGNDIKKVSDTYNLAEEAFRHAIEFNPIHAASWCGLGCSVLKTDPLLAQHAFSRCVQIENTFPDAYANVGFLYTSKLAFHASRSTMEALTQVADTPMMWMNCALILEREAERSLKGDHVGRPEDFISQAADAYRASLQVMRNPEAQLGLSLTSRVLLSHNETNDDNASSSVFALKRKDSYSFMKEYVAASSHDTVISSIFQCVMSMEKGIMGPPHAMWQSQIYTEGKEKIRLVQTSQSVVGKSFSDPLSQRLAASAKNLTENEKKKKETLPLPATENLQREMLLHPDRADLWLSLAKLFIENDAIESARTAASRAVDILSLELMASSQSLGKNLQHVDANMISEALSLRCWLHETQKKAVASCDMQLALLMDPTNLVARRGLLLEAKAGSTCSQ</sequence>